<evidence type="ECO:0000313" key="1">
    <source>
        <dbReference type="EMBL" id="JAH99351.1"/>
    </source>
</evidence>
<organism evidence="1">
    <name type="scientific">Anguilla anguilla</name>
    <name type="common">European freshwater eel</name>
    <name type="synonym">Muraena anguilla</name>
    <dbReference type="NCBI Taxonomy" id="7936"/>
    <lineage>
        <taxon>Eukaryota</taxon>
        <taxon>Metazoa</taxon>
        <taxon>Chordata</taxon>
        <taxon>Craniata</taxon>
        <taxon>Vertebrata</taxon>
        <taxon>Euteleostomi</taxon>
        <taxon>Actinopterygii</taxon>
        <taxon>Neopterygii</taxon>
        <taxon>Teleostei</taxon>
        <taxon>Anguilliformes</taxon>
        <taxon>Anguillidae</taxon>
        <taxon>Anguilla</taxon>
    </lineage>
</organism>
<proteinExistence type="predicted"/>
<accession>A0A0E9XA95</accession>
<reference evidence="1" key="2">
    <citation type="journal article" date="2015" name="Fish Shellfish Immunol.">
        <title>Early steps in the European eel (Anguilla anguilla)-Vibrio vulnificus interaction in the gills: Role of the RtxA13 toxin.</title>
        <authorList>
            <person name="Callol A."/>
            <person name="Pajuelo D."/>
            <person name="Ebbesson L."/>
            <person name="Teles M."/>
            <person name="MacKenzie S."/>
            <person name="Amaro C."/>
        </authorList>
    </citation>
    <scope>NUCLEOTIDE SEQUENCE</scope>
</reference>
<name>A0A0E9XA95_ANGAN</name>
<dbReference type="AlphaFoldDB" id="A0A0E9XA95"/>
<protein>
    <submittedName>
        <fullName evidence="1">Uncharacterized protein</fullName>
    </submittedName>
</protein>
<sequence length="27" mass="3171">MFVCGTPMITLQAEHRKREAANLFRSY</sequence>
<dbReference type="EMBL" id="GBXM01009226">
    <property type="protein sequence ID" value="JAH99351.1"/>
    <property type="molecule type" value="Transcribed_RNA"/>
</dbReference>
<reference evidence="1" key="1">
    <citation type="submission" date="2014-11" db="EMBL/GenBank/DDBJ databases">
        <authorList>
            <person name="Amaro Gonzalez C."/>
        </authorList>
    </citation>
    <scope>NUCLEOTIDE SEQUENCE</scope>
</reference>